<name>A0A9D4T4A6_RHISA</name>
<dbReference type="Gene3D" id="3.80.10.10">
    <property type="entry name" value="Ribonuclease Inhibitor"/>
    <property type="match status" value="2"/>
</dbReference>
<reference evidence="1" key="2">
    <citation type="submission" date="2021-09" db="EMBL/GenBank/DDBJ databases">
        <authorList>
            <person name="Jia N."/>
            <person name="Wang J."/>
            <person name="Shi W."/>
            <person name="Du L."/>
            <person name="Sun Y."/>
            <person name="Zhan W."/>
            <person name="Jiang J."/>
            <person name="Wang Q."/>
            <person name="Zhang B."/>
            <person name="Ji P."/>
            <person name="Sakyi L.B."/>
            <person name="Cui X."/>
            <person name="Yuan T."/>
            <person name="Jiang B."/>
            <person name="Yang W."/>
            <person name="Lam T.T.-Y."/>
            <person name="Chang Q."/>
            <person name="Ding S."/>
            <person name="Wang X."/>
            <person name="Zhu J."/>
            <person name="Ruan X."/>
            <person name="Zhao L."/>
            <person name="Wei J."/>
            <person name="Que T."/>
            <person name="Du C."/>
            <person name="Cheng J."/>
            <person name="Dai P."/>
            <person name="Han X."/>
            <person name="Huang E."/>
            <person name="Gao Y."/>
            <person name="Liu J."/>
            <person name="Shao H."/>
            <person name="Ye R."/>
            <person name="Li L."/>
            <person name="Wei W."/>
            <person name="Wang X."/>
            <person name="Wang C."/>
            <person name="Huo Q."/>
            <person name="Li W."/>
            <person name="Guo W."/>
            <person name="Chen H."/>
            <person name="Chen S."/>
            <person name="Zhou L."/>
            <person name="Zhou L."/>
            <person name="Ni X."/>
            <person name="Tian J."/>
            <person name="Zhou Y."/>
            <person name="Sheng Y."/>
            <person name="Liu T."/>
            <person name="Pan Y."/>
            <person name="Xia L."/>
            <person name="Li J."/>
            <person name="Zhao F."/>
            <person name="Cao W."/>
        </authorList>
    </citation>
    <scope>NUCLEOTIDE SEQUENCE</scope>
    <source>
        <strain evidence="1">Rsan-2018</strain>
        <tissue evidence="1">Larvae</tissue>
    </source>
</reference>
<dbReference type="VEuPathDB" id="VectorBase:RSAN_037086"/>
<dbReference type="Proteomes" id="UP000821837">
    <property type="component" value="Unassembled WGS sequence"/>
</dbReference>
<sequence length="747" mass="82791">MKKAASDRCCSSPEDPAFLSLELGAGQPALPLFRGRKTMDGNADMPQIEGAPMSYANQSAYLEVATGCFRATVGDHSSPCSGTQERPCHIVRQLTACNELLFPARMPLQEIPGARGKLALVSVDNECLSLPEPQDYRLRQSAGFMHCLLKHHKCVASLHLRRSHFDKYSSPLCDALPHSCLKKLRLSCGFPMPEGICAAIPSLTSLEELQCSLNEMNCASYSDSCADLSGISMEEQATKHLLTCLTESGILKDLSLGRRVLPETCREELAQYLMSSPSLTSFRFTDDSVKSEIAVLEGILYNRRISKVGISAFTGNAESIQLVARILGENTVVKSFVILYIREEISPGHHVTYDTWLQALKENVALEELSIPYQIWNLQQWIRFTNILDSKQHLKKVNILSDGNNCDHFTHVCRALEDSGVHEKVSCGLYFVKDNADLLNCKMFSVLYFGLGVREDVKATALRQLLDCSHVTCLTLDIPRGNLAVSSALAEYVQSASVLRKLEVSTGFAVVSDVSDAWWTLIVQSLSRNNSIKDLNICLSDMSDRDAESIVEAVSENTNIRKLTFGVCGMMTLNAFVNRLSVGIMGNHTLLGVVLYGRLDQEGQDASRKLFDIYEATRRNSGLLAAAAAFPKATDVHRYSAAALERICKRHAELLEDLAELVEVNVAEIGGMAHRHLNRTASLDEYMRITGVVKERVECHPRDDGRMQLDDLNEDCWRMVRRHLMLDDIEEALIHPEILLAATAATT</sequence>
<proteinExistence type="predicted"/>
<protein>
    <submittedName>
        <fullName evidence="1">Uncharacterized protein</fullName>
    </submittedName>
</protein>
<dbReference type="EMBL" id="JABSTV010001248">
    <property type="protein sequence ID" value="KAH7969328.1"/>
    <property type="molecule type" value="Genomic_DNA"/>
</dbReference>
<evidence type="ECO:0000313" key="1">
    <source>
        <dbReference type="EMBL" id="KAH7969328.1"/>
    </source>
</evidence>
<evidence type="ECO:0000313" key="2">
    <source>
        <dbReference type="Proteomes" id="UP000821837"/>
    </source>
</evidence>
<organism evidence="1 2">
    <name type="scientific">Rhipicephalus sanguineus</name>
    <name type="common">Brown dog tick</name>
    <name type="synonym">Ixodes sanguineus</name>
    <dbReference type="NCBI Taxonomy" id="34632"/>
    <lineage>
        <taxon>Eukaryota</taxon>
        <taxon>Metazoa</taxon>
        <taxon>Ecdysozoa</taxon>
        <taxon>Arthropoda</taxon>
        <taxon>Chelicerata</taxon>
        <taxon>Arachnida</taxon>
        <taxon>Acari</taxon>
        <taxon>Parasitiformes</taxon>
        <taxon>Ixodida</taxon>
        <taxon>Ixodoidea</taxon>
        <taxon>Ixodidae</taxon>
        <taxon>Rhipicephalinae</taxon>
        <taxon>Rhipicephalus</taxon>
        <taxon>Rhipicephalus</taxon>
    </lineage>
</organism>
<dbReference type="SUPFAM" id="SSF52047">
    <property type="entry name" value="RNI-like"/>
    <property type="match status" value="2"/>
</dbReference>
<keyword evidence="2" id="KW-1185">Reference proteome</keyword>
<dbReference type="AlphaFoldDB" id="A0A9D4T4A6"/>
<comment type="caution">
    <text evidence="1">The sequence shown here is derived from an EMBL/GenBank/DDBJ whole genome shotgun (WGS) entry which is preliminary data.</text>
</comment>
<reference evidence="1" key="1">
    <citation type="journal article" date="2020" name="Cell">
        <title>Large-Scale Comparative Analyses of Tick Genomes Elucidate Their Genetic Diversity and Vector Capacities.</title>
        <authorList>
            <consortium name="Tick Genome and Microbiome Consortium (TIGMIC)"/>
            <person name="Jia N."/>
            <person name="Wang J."/>
            <person name="Shi W."/>
            <person name="Du L."/>
            <person name="Sun Y."/>
            <person name="Zhan W."/>
            <person name="Jiang J.F."/>
            <person name="Wang Q."/>
            <person name="Zhang B."/>
            <person name="Ji P."/>
            <person name="Bell-Sakyi L."/>
            <person name="Cui X.M."/>
            <person name="Yuan T.T."/>
            <person name="Jiang B.G."/>
            <person name="Yang W.F."/>
            <person name="Lam T.T."/>
            <person name="Chang Q.C."/>
            <person name="Ding S.J."/>
            <person name="Wang X.J."/>
            <person name="Zhu J.G."/>
            <person name="Ruan X.D."/>
            <person name="Zhao L."/>
            <person name="Wei J.T."/>
            <person name="Ye R.Z."/>
            <person name="Que T.C."/>
            <person name="Du C.H."/>
            <person name="Zhou Y.H."/>
            <person name="Cheng J.X."/>
            <person name="Dai P.F."/>
            <person name="Guo W.B."/>
            <person name="Han X.H."/>
            <person name="Huang E.J."/>
            <person name="Li L.F."/>
            <person name="Wei W."/>
            <person name="Gao Y.C."/>
            <person name="Liu J.Z."/>
            <person name="Shao H.Z."/>
            <person name="Wang X."/>
            <person name="Wang C.C."/>
            <person name="Yang T.C."/>
            <person name="Huo Q.B."/>
            <person name="Li W."/>
            <person name="Chen H.Y."/>
            <person name="Chen S.E."/>
            <person name="Zhou L.G."/>
            <person name="Ni X.B."/>
            <person name="Tian J.H."/>
            <person name="Sheng Y."/>
            <person name="Liu T."/>
            <person name="Pan Y.S."/>
            <person name="Xia L.Y."/>
            <person name="Li J."/>
            <person name="Zhao F."/>
            <person name="Cao W.C."/>
        </authorList>
    </citation>
    <scope>NUCLEOTIDE SEQUENCE</scope>
    <source>
        <strain evidence="1">Rsan-2018</strain>
    </source>
</reference>
<dbReference type="InterPro" id="IPR032675">
    <property type="entry name" value="LRR_dom_sf"/>
</dbReference>
<gene>
    <name evidence="1" type="ORF">HPB52_016748</name>
</gene>
<accession>A0A9D4T4A6</accession>